<organism evidence="2 3">
    <name type="scientific">Methylorubrum aminovorans</name>
    <dbReference type="NCBI Taxonomy" id="269069"/>
    <lineage>
        <taxon>Bacteria</taxon>
        <taxon>Pseudomonadati</taxon>
        <taxon>Pseudomonadota</taxon>
        <taxon>Alphaproteobacteria</taxon>
        <taxon>Hyphomicrobiales</taxon>
        <taxon>Methylobacteriaceae</taxon>
        <taxon>Methylorubrum</taxon>
    </lineage>
</organism>
<accession>A0ABQ4UJP6</accession>
<name>A0ABQ4UJP6_9HYPH</name>
<dbReference type="EMBL" id="BPRC01000029">
    <property type="protein sequence ID" value="GJE67561.1"/>
    <property type="molecule type" value="Genomic_DNA"/>
</dbReference>
<sequence length="63" mass="6710">MRKPEKPGTEAGKTHEGGALGNIDEQTGHPGKGTPGATVKSEDNPDPSRDPKPERPADRKPKR</sequence>
<keyword evidence="3" id="KW-1185">Reference proteome</keyword>
<feature type="compositionally biased region" description="Basic and acidic residues" evidence="1">
    <location>
        <begin position="1"/>
        <end position="16"/>
    </location>
</feature>
<comment type="caution">
    <text evidence="2">The sequence shown here is derived from an EMBL/GenBank/DDBJ whole genome shotgun (WGS) entry which is preliminary data.</text>
</comment>
<evidence type="ECO:0000256" key="1">
    <source>
        <dbReference type="SAM" id="MobiDB-lite"/>
    </source>
</evidence>
<reference evidence="2" key="1">
    <citation type="journal article" date="2021" name="Front. Microbiol.">
        <title>Comprehensive Comparative Genomics and Phenotyping of Methylobacterium Species.</title>
        <authorList>
            <person name="Alessa O."/>
            <person name="Ogura Y."/>
            <person name="Fujitani Y."/>
            <person name="Takami H."/>
            <person name="Hayashi T."/>
            <person name="Sahin N."/>
            <person name="Tani A."/>
        </authorList>
    </citation>
    <scope>NUCLEOTIDE SEQUENCE</scope>
    <source>
        <strain evidence="2">NBRC 15686</strain>
    </source>
</reference>
<evidence type="ECO:0000313" key="2">
    <source>
        <dbReference type="EMBL" id="GJE67561.1"/>
    </source>
</evidence>
<dbReference type="Proteomes" id="UP001055039">
    <property type="component" value="Unassembled WGS sequence"/>
</dbReference>
<feature type="region of interest" description="Disordered" evidence="1">
    <location>
        <begin position="1"/>
        <end position="63"/>
    </location>
</feature>
<proteinExistence type="predicted"/>
<dbReference type="RefSeq" id="WP_238228517.1">
    <property type="nucleotide sequence ID" value="NZ_BAAADH010000023.1"/>
</dbReference>
<protein>
    <submittedName>
        <fullName evidence="2">Uncharacterized protein</fullName>
    </submittedName>
</protein>
<feature type="compositionally biased region" description="Basic and acidic residues" evidence="1">
    <location>
        <begin position="40"/>
        <end position="63"/>
    </location>
</feature>
<evidence type="ECO:0000313" key="3">
    <source>
        <dbReference type="Proteomes" id="UP001055039"/>
    </source>
</evidence>
<reference evidence="2" key="2">
    <citation type="submission" date="2021-08" db="EMBL/GenBank/DDBJ databases">
        <authorList>
            <person name="Tani A."/>
            <person name="Ola A."/>
            <person name="Ogura Y."/>
            <person name="Katsura K."/>
            <person name="Hayashi T."/>
        </authorList>
    </citation>
    <scope>NUCLEOTIDE SEQUENCE</scope>
    <source>
        <strain evidence="2">NBRC 15686</strain>
    </source>
</reference>
<gene>
    <name evidence="2" type="ORF">LNAOJCKE_4793</name>
</gene>